<evidence type="ECO:0000256" key="3">
    <source>
        <dbReference type="SAM" id="SignalP"/>
    </source>
</evidence>
<evidence type="ECO:0000259" key="4">
    <source>
        <dbReference type="Pfam" id="PF00561"/>
    </source>
</evidence>
<dbReference type="EMBL" id="JACAZF010000006">
    <property type="protein sequence ID" value="KAF7301071.1"/>
    <property type="molecule type" value="Genomic_DNA"/>
</dbReference>
<dbReference type="InterPro" id="IPR051601">
    <property type="entry name" value="Serine_prot/Carboxylest_S33"/>
</dbReference>
<dbReference type="Pfam" id="PF08386">
    <property type="entry name" value="Abhydrolase_4"/>
    <property type="match status" value="1"/>
</dbReference>
<dbReference type="OrthoDB" id="425534at2759"/>
<dbReference type="RefSeq" id="XP_037219071.1">
    <property type="nucleotide sequence ID" value="XM_037363427.1"/>
</dbReference>
<dbReference type="AlphaFoldDB" id="A0A8H6SKI1"/>
<comment type="caution">
    <text evidence="6">The sequence shown here is derived from an EMBL/GenBank/DDBJ whole genome shotgun (WGS) entry which is preliminary data.</text>
</comment>
<proteinExistence type="inferred from homology"/>
<evidence type="ECO:0000313" key="6">
    <source>
        <dbReference type="EMBL" id="KAF7301071.1"/>
    </source>
</evidence>
<name>A0A8H6SKI1_9AGAR</name>
<protein>
    <submittedName>
        <fullName evidence="6">AB hydrolase-1 domain-containing protein</fullName>
    </submittedName>
</protein>
<dbReference type="PANTHER" id="PTHR43248">
    <property type="entry name" value="2-SUCCINYL-6-HYDROXY-2,4-CYCLOHEXADIENE-1-CARBOXYLATE SYNTHASE"/>
    <property type="match status" value="1"/>
</dbReference>
<comment type="similarity">
    <text evidence="1">Belongs to the peptidase S33 family.</text>
</comment>
<feature type="chain" id="PRO_5034852540" evidence="3">
    <location>
        <begin position="22"/>
        <end position="581"/>
    </location>
</feature>
<gene>
    <name evidence="6" type="ORF">MIND_00671100</name>
</gene>
<reference evidence="6" key="1">
    <citation type="submission" date="2020-05" db="EMBL/GenBank/DDBJ databases">
        <title>Mycena genomes resolve the evolution of fungal bioluminescence.</title>
        <authorList>
            <person name="Tsai I.J."/>
        </authorList>
    </citation>
    <scope>NUCLEOTIDE SEQUENCE</scope>
    <source>
        <strain evidence="6">171206Taipei</strain>
    </source>
</reference>
<dbReference type="InterPro" id="IPR029058">
    <property type="entry name" value="AB_hydrolase_fold"/>
</dbReference>
<dbReference type="InterPro" id="IPR000073">
    <property type="entry name" value="AB_hydrolase_1"/>
</dbReference>
<evidence type="ECO:0000313" key="7">
    <source>
        <dbReference type="Proteomes" id="UP000636479"/>
    </source>
</evidence>
<sequence length="581" mass="63736">MNLKGFIASLVWLRVAATAYASPHFVWNQITPSEDLVWTKCYGDRECGRLKVPMDYSKPDHGFASIALIRVRSKVPHDSPHYRGPVLINPGGPGGSGVDTVRRNGDLLSLILGPEFDVVGFDPRGIARSTPSVSFFASQEERALLFSEVGYDSLNATSASLARAWSYGSLVGQLAGERNQNGTLQFMTTDHTARDMLRIVEAHGRKKLQYWGFSYGSVLGSTFAAMFPDRVERLVIDGVADVENYFEVDWSVFLTDADAAWQSFAANCVAAGPSSCAFYAPTATELLSNVDVIYQQLRVRPIPVRGLNRYGIVTFSMLRTVIFQALYSPYALFRPLANALAGLAKGDGSLLFELASKSMPKPFGCSCDSEIERENSQEGLWAVLCNDGKRISPDYNDMERHYRDMLTVSQFADQWEVLRTGCLAWPEYPKNHFQGPFVANTSFPLLIVGNTLGGFIDKSVPRLKLLLVDPVTPLWAAKKMSKGFSGSVVLTQNFVGHCSVSAPSLCTQKHIRAYFRDGKLPELDTACDINAEMFPATHSGATTSSQSPFSVGALSAKDEELLGALNELALDPRNGLVKFPL</sequence>
<organism evidence="6 7">
    <name type="scientific">Mycena indigotica</name>
    <dbReference type="NCBI Taxonomy" id="2126181"/>
    <lineage>
        <taxon>Eukaryota</taxon>
        <taxon>Fungi</taxon>
        <taxon>Dikarya</taxon>
        <taxon>Basidiomycota</taxon>
        <taxon>Agaricomycotina</taxon>
        <taxon>Agaricomycetes</taxon>
        <taxon>Agaricomycetidae</taxon>
        <taxon>Agaricales</taxon>
        <taxon>Marasmiineae</taxon>
        <taxon>Mycenaceae</taxon>
        <taxon>Mycena</taxon>
    </lineage>
</organism>
<dbReference type="Proteomes" id="UP000636479">
    <property type="component" value="Unassembled WGS sequence"/>
</dbReference>
<evidence type="ECO:0000256" key="1">
    <source>
        <dbReference type="ARBA" id="ARBA00010088"/>
    </source>
</evidence>
<keyword evidence="2 6" id="KW-0378">Hydrolase</keyword>
<feature type="signal peptide" evidence="3">
    <location>
        <begin position="1"/>
        <end position="21"/>
    </location>
</feature>
<keyword evidence="7" id="KW-1185">Reference proteome</keyword>
<feature type="domain" description="Peptidase S33 tripeptidyl aminopeptidase-like C-terminal" evidence="5">
    <location>
        <begin position="469"/>
        <end position="527"/>
    </location>
</feature>
<dbReference type="SUPFAM" id="SSF53474">
    <property type="entry name" value="alpha/beta-Hydrolases"/>
    <property type="match status" value="1"/>
</dbReference>
<evidence type="ECO:0000256" key="2">
    <source>
        <dbReference type="ARBA" id="ARBA00022801"/>
    </source>
</evidence>
<dbReference type="Pfam" id="PF00561">
    <property type="entry name" value="Abhydrolase_1"/>
    <property type="match status" value="1"/>
</dbReference>
<dbReference type="Gene3D" id="3.40.50.1820">
    <property type="entry name" value="alpha/beta hydrolase"/>
    <property type="match status" value="1"/>
</dbReference>
<dbReference type="GeneID" id="59345943"/>
<accession>A0A8H6SKI1</accession>
<evidence type="ECO:0000259" key="5">
    <source>
        <dbReference type="Pfam" id="PF08386"/>
    </source>
</evidence>
<dbReference type="InterPro" id="IPR013595">
    <property type="entry name" value="Pept_S33_TAP-like_C"/>
</dbReference>
<keyword evidence="3" id="KW-0732">Signal</keyword>
<dbReference type="GO" id="GO:0016787">
    <property type="term" value="F:hydrolase activity"/>
    <property type="evidence" value="ECO:0007669"/>
    <property type="project" value="UniProtKB-KW"/>
</dbReference>
<dbReference type="PANTHER" id="PTHR43248:SF25">
    <property type="entry name" value="AB HYDROLASE-1 DOMAIN-CONTAINING PROTEIN-RELATED"/>
    <property type="match status" value="1"/>
</dbReference>
<feature type="domain" description="AB hydrolase-1" evidence="4">
    <location>
        <begin position="85"/>
        <end position="248"/>
    </location>
</feature>